<comment type="caution">
    <text evidence="5">The sequence shown here is derived from an EMBL/GenBank/DDBJ whole genome shotgun (WGS) entry which is preliminary data.</text>
</comment>
<dbReference type="Gene3D" id="3.40.50.1000">
    <property type="entry name" value="HAD superfamily/HAD-like"/>
    <property type="match status" value="1"/>
</dbReference>
<name>A0A401IMT1_APHSA</name>
<dbReference type="OrthoDB" id="9797743at2"/>
<dbReference type="InterPro" id="IPR006439">
    <property type="entry name" value="HAD-SF_hydro_IA"/>
</dbReference>
<dbReference type="InterPro" id="IPR041492">
    <property type="entry name" value="HAD_2"/>
</dbReference>
<dbReference type="Gene3D" id="1.10.150.240">
    <property type="entry name" value="Putative phosphatase, domain 2"/>
    <property type="match status" value="1"/>
</dbReference>
<dbReference type="PANTHER" id="PTHR46193:SF21">
    <property type="entry name" value="SLL1138 PROTEIN"/>
    <property type="match status" value="1"/>
</dbReference>
<evidence type="ECO:0000256" key="2">
    <source>
        <dbReference type="ARBA" id="ARBA00006171"/>
    </source>
</evidence>
<evidence type="ECO:0000256" key="1">
    <source>
        <dbReference type="ARBA" id="ARBA00001946"/>
    </source>
</evidence>
<evidence type="ECO:0000313" key="6">
    <source>
        <dbReference type="Proteomes" id="UP000287247"/>
    </source>
</evidence>
<keyword evidence="6" id="KW-1185">Reference proteome</keyword>
<dbReference type="GO" id="GO:0046872">
    <property type="term" value="F:metal ion binding"/>
    <property type="evidence" value="ECO:0007669"/>
    <property type="project" value="UniProtKB-KW"/>
</dbReference>
<keyword evidence="4" id="KW-0460">Magnesium</keyword>
<dbReference type="PANTHER" id="PTHR46193">
    <property type="entry name" value="6-PHOSPHOGLUCONATE PHOSPHATASE"/>
    <property type="match status" value="1"/>
</dbReference>
<dbReference type="InterPro" id="IPR023214">
    <property type="entry name" value="HAD_sf"/>
</dbReference>
<dbReference type="InterPro" id="IPR051600">
    <property type="entry name" value="Beta-PGM-like"/>
</dbReference>
<dbReference type="RefSeq" id="WP_124973686.1">
    <property type="nucleotide sequence ID" value="NZ_BDQK01000017.1"/>
</dbReference>
<keyword evidence="3" id="KW-0479">Metal-binding</keyword>
<dbReference type="EMBL" id="BDQK01000017">
    <property type="protein sequence ID" value="GBF82557.1"/>
    <property type="molecule type" value="Genomic_DNA"/>
</dbReference>
<dbReference type="Pfam" id="PF13419">
    <property type="entry name" value="HAD_2"/>
    <property type="match status" value="1"/>
</dbReference>
<dbReference type="InterPro" id="IPR036412">
    <property type="entry name" value="HAD-like_sf"/>
</dbReference>
<protein>
    <submittedName>
        <fullName evidence="5">HAD family hydrolase</fullName>
    </submittedName>
</protein>
<dbReference type="PRINTS" id="PR00413">
    <property type="entry name" value="HADHALOGNASE"/>
</dbReference>
<evidence type="ECO:0000256" key="4">
    <source>
        <dbReference type="ARBA" id="ARBA00022842"/>
    </source>
</evidence>
<reference evidence="6" key="1">
    <citation type="submission" date="2017-05" db="EMBL/GenBank/DDBJ databases">
        <title>Physiological properties and genetic analysis related to exopolysaccharide production of fresh-water unicellular cyanobacterium Aphanothece sacrum, Suizenji Nori, that has been cultured as a food source in Japan.</title>
        <authorList>
            <person name="Kanesaki Y."/>
            <person name="Yoshikawa S."/>
            <person name="Ohki K."/>
        </authorList>
    </citation>
    <scope>NUCLEOTIDE SEQUENCE [LARGE SCALE GENOMIC DNA]</scope>
    <source>
        <strain evidence="6">FPU1</strain>
    </source>
</reference>
<accession>A0A401IMT1</accession>
<dbReference type="CDD" id="cd07505">
    <property type="entry name" value="HAD_BPGM-like"/>
    <property type="match status" value="1"/>
</dbReference>
<dbReference type="SFLD" id="SFLDS00003">
    <property type="entry name" value="Haloacid_Dehalogenase"/>
    <property type="match status" value="1"/>
</dbReference>
<comment type="similarity">
    <text evidence="2">Belongs to the HAD-like hydrolase superfamily. CbbY/CbbZ/Gph/YieH family.</text>
</comment>
<keyword evidence="5" id="KW-0378">Hydrolase</keyword>
<dbReference type="SUPFAM" id="SSF56784">
    <property type="entry name" value="HAD-like"/>
    <property type="match status" value="1"/>
</dbReference>
<dbReference type="SFLD" id="SFLDG01129">
    <property type="entry name" value="C1.5:_HAD__Beta-PGM__Phosphata"/>
    <property type="match status" value="1"/>
</dbReference>
<dbReference type="InterPro" id="IPR023198">
    <property type="entry name" value="PGP-like_dom2"/>
</dbReference>
<dbReference type="GO" id="GO:0016787">
    <property type="term" value="F:hydrolase activity"/>
    <property type="evidence" value="ECO:0007669"/>
    <property type="project" value="UniProtKB-KW"/>
</dbReference>
<organism evidence="5 6">
    <name type="scientific">Aphanothece sacrum FPU1</name>
    <dbReference type="NCBI Taxonomy" id="1920663"/>
    <lineage>
        <taxon>Bacteria</taxon>
        <taxon>Bacillati</taxon>
        <taxon>Cyanobacteriota</taxon>
        <taxon>Cyanophyceae</taxon>
        <taxon>Oscillatoriophycideae</taxon>
        <taxon>Chroococcales</taxon>
        <taxon>Aphanothecaceae</taxon>
        <taxon>Aphanothece</taxon>
    </lineage>
</organism>
<dbReference type="NCBIfam" id="TIGR01509">
    <property type="entry name" value="HAD-SF-IA-v3"/>
    <property type="match status" value="1"/>
</dbReference>
<evidence type="ECO:0000313" key="5">
    <source>
        <dbReference type="EMBL" id="GBF82557.1"/>
    </source>
</evidence>
<gene>
    <name evidence="5" type="ORF">AsFPU1_3987</name>
</gene>
<dbReference type="AlphaFoldDB" id="A0A401IMT1"/>
<sequence>MLKAILFDFNGVIINDEAIHRELINDILLRENLRPDTSDYQQLCLGRSDRACLQNILSRRGRFVSEEYLKKLIEAKHQAYRKRIESLEKLPIYSGLNEFILQIKQRQLLIGLVTGSLHDEVLFILNKAGILSEFDVIVAGNEIKGSKPDPDGYLLAVERLNKLDSNLFLKTTDCLVIEDTPAGIEAAKRAGMQVVGIANTYPFHFMQRISNWAIDYFSDLELERVTELLT</sequence>
<comment type="cofactor">
    <cofactor evidence="1">
        <name>Mg(2+)</name>
        <dbReference type="ChEBI" id="CHEBI:18420"/>
    </cofactor>
</comment>
<evidence type="ECO:0000256" key="3">
    <source>
        <dbReference type="ARBA" id="ARBA00022723"/>
    </source>
</evidence>
<dbReference type="Proteomes" id="UP000287247">
    <property type="component" value="Unassembled WGS sequence"/>
</dbReference>
<proteinExistence type="inferred from homology"/>